<feature type="transmembrane region" description="Helical" evidence="2">
    <location>
        <begin position="131"/>
        <end position="154"/>
    </location>
</feature>
<feature type="transmembrane region" description="Helical" evidence="2">
    <location>
        <begin position="195"/>
        <end position="216"/>
    </location>
</feature>
<dbReference type="GeneID" id="119744762"/>
<protein>
    <recommendedName>
        <fullName evidence="5">Monocarboxylate transporter 10</fullName>
    </recommendedName>
</protein>
<evidence type="ECO:0008006" key="5">
    <source>
        <dbReference type="Google" id="ProtNLM"/>
    </source>
</evidence>
<proteinExistence type="predicted"/>
<dbReference type="RefSeq" id="XP_038076802.1">
    <property type="nucleotide sequence ID" value="XM_038220874.1"/>
</dbReference>
<feature type="transmembrane region" description="Helical" evidence="2">
    <location>
        <begin position="78"/>
        <end position="98"/>
    </location>
</feature>
<evidence type="ECO:0000313" key="4">
    <source>
        <dbReference type="Proteomes" id="UP000887568"/>
    </source>
</evidence>
<accession>A0A914BMV5</accession>
<keyword evidence="4" id="KW-1185">Reference proteome</keyword>
<evidence type="ECO:0000313" key="3">
    <source>
        <dbReference type="EnsemblMetazoa" id="XP_038076802.1"/>
    </source>
</evidence>
<feature type="transmembrane region" description="Helical" evidence="2">
    <location>
        <begin position="105"/>
        <end position="125"/>
    </location>
</feature>
<keyword evidence="2" id="KW-0472">Membrane</keyword>
<feature type="transmembrane region" description="Helical" evidence="2">
    <location>
        <begin position="295"/>
        <end position="313"/>
    </location>
</feature>
<keyword evidence="2" id="KW-1133">Transmembrane helix</keyword>
<feature type="compositionally biased region" description="Acidic residues" evidence="1">
    <location>
        <begin position="443"/>
        <end position="460"/>
    </location>
</feature>
<evidence type="ECO:0000256" key="1">
    <source>
        <dbReference type="SAM" id="MobiDB-lite"/>
    </source>
</evidence>
<dbReference type="GO" id="GO:0022857">
    <property type="term" value="F:transmembrane transporter activity"/>
    <property type="evidence" value="ECO:0007669"/>
    <property type="project" value="InterPro"/>
</dbReference>
<dbReference type="Proteomes" id="UP000887568">
    <property type="component" value="Unplaced"/>
</dbReference>
<dbReference type="Pfam" id="PF07690">
    <property type="entry name" value="MFS_1"/>
    <property type="match status" value="1"/>
</dbReference>
<dbReference type="OrthoDB" id="6499973at2759"/>
<feature type="transmembrane region" description="Helical" evidence="2">
    <location>
        <begin position="161"/>
        <end position="183"/>
    </location>
</feature>
<feature type="transmembrane region" description="Helical" evidence="2">
    <location>
        <begin position="263"/>
        <end position="283"/>
    </location>
</feature>
<dbReference type="InterPro" id="IPR036259">
    <property type="entry name" value="MFS_trans_sf"/>
</dbReference>
<feature type="compositionally biased region" description="Polar residues" evidence="1">
    <location>
        <begin position="465"/>
        <end position="475"/>
    </location>
</feature>
<dbReference type="Gene3D" id="1.20.1250.20">
    <property type="entry name" value="MFS general substrate transporter like domains"/>
    <property type="match status" value="2"/>
</dbReference>
<feature type="transmembrane region" description="Helical" evidence="2">
    <location>
        <begin position="414"/>
        <end position="435"/>
    </location>
</feature>
<dbReference type="AlphaFoldDB" id="A0A914BMV5"/>
<feature type="transmembrane region" description="Helical" evidence="2">
    <location>
        <begin position="348"/>
        <end position="373"/>
    </location>
</feature>
<dbReference type="OMA" id="ISHWFKR"/>
<dbReference type="EnsemblMetazoa" id="XM_038220874.1">
    <property type="protein sequence ID" value="XP_038076802.1"/>
    <property type="gene ID" value="LOC119744762"/>
</dbReference>
<feature type="region of interest" description="Disordered" evidence="1">
    <location>
        <begin position="441"/>
        <end position="475"/>
    </location>
</feature>
<organism evidence="3 4">
    <name type="scientific">Patiria miniata</name>
    <name type="common">Bat star</name>
    <name type="synonym">Asterina miniata</name>
    <dbReference type="NCBI Taxonomy" id="46514"/>
    <lineage>
        <taxon>Eukaryota</taxon>
        <taxon>Metazoa</taxon>
        <taxon>Echinodermata</taxon>
        <taxon>Eleutherozoa</taxon>
        <taxon>Asterozoa</taxon>
        <taxon>Asteroidea</taxon>
        <taxon>Valvatacea</taxon>
        <taxon>Valvatida</taxon>
        <taxon>Asterinidae</taxon>
        <taxon>Patiria</taxon>
    </lineage>
</organism>
<name>A0A914BMV5_PATMI</name>
<feature type="transmembrane region" description="Helical" evidence="2">
    <location>
        <begin position="385"/>
        <end position="408"/>
    </location>
</feature>
<evidence type="ECO:0000256" key="2">
    <source>
        <dbReference type="SAM" id="Phobius"/>
    </source>
</evidence>
<keyword evidence="2" id="KW-0812">Transmembrane</keyword>
<feature type="transmembrane region" description="Helical" evidence="2">
    <location>
        <begin position="35"/>
        <end position="58"/>
    </location>
</feature>
<dbReference type="InterPro" id="IPR011701">
    <property type="entry name" value="MFS"/>
</dbReference>
<dbReference type="PANTHER" id="PTHR11360">
    <property type="entry name" value="MONOCARBOXYLATE TRANSPORTER"/>
    <property type="match status" value="1"/>
</dbReference>
<dbReference type="SUPFAM" id="SSF103473">
    <property type="entry name" value="MFS general substrate transporter"/>
    <property type="match status" value="1"/>
</dbReference>
<dbReference type="InterPro" id="IPR050327">
    <property type="entry name" value="Proton-linked_MCT"/>
</dbReference>
<reference evidence="3" key="1">
    <citation type="submission" date="2022-11" db="UniProtKB">
        <authorList>
            <consortium name="EnsemblMetazoa"/>
        </authorList>
    </citation>
    <scope>IDENTIFICATION</scope>
</reference>
<feature type="region of interest" description="Disordered" evidence="1">
    <location>
        <begin position="498"/>
        <end position="527"/>
    </location>
</feature>
<sequence length="602" mass="65940">MGRFRRSSSTGMEIDMDKLRQRRASAFIVPQDGGWGWVVCLASLWTNGTIFGIINSFGVMYEKIYEEVEGANNFKTSWAASLCSGLTFMLSPISSILTDRIGCRAAGIIGGALACGGMIASSFVTRIELLYLTYGVMSGCGFSIAYTPSLVILGRYFRRRIGLANGIVTFGSGVFTIVLPLGLKATLETIGLSNTLRVMAGLCFVMMLGAIVFRPVPLPANFDMKLLESLAESAPRGKPSLRNLFGLLDFLDLRVWKKRNYRIWAIGVPVAVLGYFVPFVHLVKHVNNLNLGGNAAILITCIGATSGLARLVFGKIIDSPKVNRIYLQQIAFLVIGVTSTLLPVVRNFYALCVMMSIMGIFDGIFVLLIGPIAHDVAGTEDASRGLGFLFFMMSFPMTAGPPIAGFIYDKLQDYTLAFLLAGAPPIIGACILFFVRPESHDADSDDDDTPSDDRSSEDDLEQSRKLLNSSSDTDEFWQTSPYARRKFLELRNAWSPPPPCLKPPSNLTPRPILSTGSNRPKTNGLPRNVSAPAMFTFDLESTPLEGVSETPPPDVDVDVNERFLRSGRRVTYGDVVYHGEVSELRPLPDPDRLFIEERVSVV</sequence>
<dbReference type="PANTHER" id="PTHR11360:SF251">
    <property type="entry name" value="MAJOR FACILITATOR SUPERFAMILY (MFS) PROFILE DOMAIN-CONTAINING PROTEIN"/>
    <property type="match status" value="1"/>
</dbReference>